<dbReference type="RefSeq" id="WP_077846576.1">
    <property type="nucleotide sequence ID" value="NZ_LZZM01000089.1"/>
</dbReference>
<dbReference type="InterPro" id="IPR000644">
    <property type="entry name" value="CBS_dom"/>
</dbReference>
<sequence length="140" mass="15772">MKINSVLKHDFHTIHTNDSIDKALDFMNKSNVNGMPVVDNDNNLVGMVVKADIYRFMVHPGHYVSCPVEWVMSKSVIVAQSDEDLFTIAKRLRKNDIIAMPVVEGEKIIGIISIEDLLDYFLNVDPQNDSFGYADGSLEE</sequence>
<accession>A0A1S8TSB7</accession>
<dbReference type="InterPro" id="IPR046342">
    <property type="entry name" value="CBS_dom_sf"/>
</dbReference>
<organism evidence="4 5">
    <name type="scientific">Clostridium puniceum</name>
    <dbReference type="NCBI Taxonomy" id="29367"/>
    <lineage>
        <taxon>Bacteria</taxon>
        <taxon>Bacillati</taxon>
        <taxon>Bacillota</taxon>
        <taxon>Clostridia</taxon>
        <taxon>Eubacteriales</taxon>
        <taxon>Clostridiaceae</taxon>
        <taxon>Clostridium</taxon>
    </lineage>
</organism>
<dbReference type="CDD" id="cd02205">
    <property type="entry name" value="CBS_pair_SF"/>
    <property type="match status" value="1"/>
</dbReference>
<keyword evidence="4" id="KW-0560">Oxidoreductase</keyword>
<dbReference type="Proteomes" id="UP000190890">
    <property type="component" value="Unassembled WGS sequence"/>
</dbReference>
<dbReference type="EMBL" id="LZZM01000089">
    <property type="protein sequence ID" value="OOM80265.1"/>
    <property type="molecule type" value="Genomic_DNA"/>
</dbReference>
<proteinExistence type="predicted"/>
<keyword evidence="1 2" id="KW-0129">CBS domain</keyword>
<evidence type="ECO:0000259" key="3">
    <source>
        <dbReference type="PROSITE" id="PS51371"/>
    </source>
</evidence>
<gene>
    <name evidence="4" type="primary">guaB_2</name>
    <name evidence="4" type="ORF">CLPUN_13750</name>
</gene>
<dbReference type="STRING" id="29367.CLPUN_13750"/>
<dbReference type="PANTHER" id="PTHR43080">
    <property type="entry name" value="CBS DOMAIN-CONTAINING PROTEIN CBSX3, MITOCHONDRIAL"/>
    <property type="match status" value="1"/>
</dbReference>
<dbReference type="PANTHER" id="PTHR43080:SF2">
    <property type="entry name" value="CBS DOMAIN-CONTAINING PROTEIN"/>
    <property type="match status" value="1"/>
</dbReference>
<dbReference type="SUPFAM" id="SSF54631">
    <property type="entry name" value="CBS-domain pair"/>
    <property type="match status" value="1"/>
</dbReference>
<dbReference type="GO" id="GO:0003938">
    <property type="term" value="F:IMP dehydrogenase activity"/>
    <property type="evidence" value="ECO:0007669"/>
    <property type="project" value="UniProtKB-EC"/>
</dbReference>
<protein>
    <submittedName>
        <fullName evidence="4">Inosine-5'-monophosphate dehydrogenase</fullName>
        <ecNumber evidence="4">1.1.1.205</ecNumber>
    </submittedName>
</protein>
<comment type="caution">
    <text evidence="4">The sequence shown here is derived from an EMBL/GenBank/DDBJ whole genome shotgun (WGS) entry which is preliminary data.</text>
</comment>
<dbReference type="PROSITE" id="PS51371">
    <property type="entry name" value="CBS"/>
    <property type="match status" value="2"/>
</dbReference>
<reference evidence="4 5" key="1">
    <citation type="submission" date="2016-05" db="EMBL/GenBank/DDBJ databases">
        <title>Microbial solvent formation.</title>
        <authorList>
            <person name="Poehlein A."/>
            <person name="Montoya Solano J.D."/>
            <person name="Flitsch S."/>
            <person name="Krabben P."/>
            <person name="Duerre P."/>
            <person name="Daniel R."/>
        </authorList>
    </citation>
    <scope>NUCLEOTIDE SEQUENCE [LARGE SCALE GENOMIC DNA]</scope>
    <source>
        <strain evidence="4 5">DSM 2619</strain>
    </source>
</reference>
<dbReference type="AlphaFoldDB" id="A0A1S8TSB7"/>
<keyword evidence="5" id="KW-1185">Reference proteome</keyword>
<name>A0A1S8TSB7_9CLOT</name>
<dbReference type="OrthoDB" id="9790355at2"/>
<dbReference type="SMART" id="SM00116">
    <property type="entry name" value="CBS"/>
    <property type="match status" value="2"/>
</dbReference>
<evidence type="ECO:0000256" key="2">
    <source>
        <dbReference type="PROSITE-ProRule" id="PRU00703"/>
    </source>
</evidence>
<dbReference type="InterPro" id="IPR051257">
    <property type="entry name" value="Diverse_CBS-Domain"/>
</dbReference>
<feature type="domain" description="CBS" evidence="3">
    <location>
        <begin position="7"/>
        <end position="64"/>
    </location>
</feature>
<evidence type="ECO:0000313" key="5">
    <source>
        <dbReference type="Proteomes" id="UP000190890"/>
    </source>
</evidence>
<evidence type="ECO:0000313" key="4">
    <source>
        <dbReference type="EMBL" id="OOM80265.1"/>
    </source>
</evidence>
<evidence type="ECO:0000256" key="1">
    <source>
        <dbReference type="ARBA" id="ARBA00023122"/>
    </source>
</evidence>
<dbReference type="Gene3D" id="3.10.580.10">
    <property type="entry name" value="CBS-domain"/>
    <property type="match status" value="1"/>
</dbReference>
<dbReference type="EC" id="1.1.1.205" evidence="4"/>
<dbReference type="Pfam" id="PF00571">
    <property type="entry name" value="CBS"/>
    <property type="match status" value="2"/>
</dbReference>
<feature type="domain" description="CBS" evidence="3">
    <location>
        <begin position="72"/>
        <end position="130"/>
    </location>
</feature>